<comment type="caution">
    <text evidence="1">The sequence shown here is derived from an EMBL/GenBank/DDBJ whole genome shotgun (WGS) entry which is preliminary data.</text>
</comment>
<proteinExistence type="predicted"/>
<reference evidence="1" key="1">
    <citation type="submission" date="2023-04" db="EMBL/GenBank/DDBJ databases">
        <title>Candida boidinii NBRC 1967.</title>
        <authorList>
            <person name="Ichikawa N."/>
            <person name="Sato H."/>
            <person name="Tonouchi N."/>
        </authorList>
    </citation>
    <scope>NUCLEOTIDE SEQUENCE</scope>
    <source>
        <strain evidence="1">NBRC 1967</strain>
    </source>
</reference>
<gene>
    <name evidence="1" type="ORF">Cboi01_000588700</name>
</gene>
<accession>A0ACB5U438</accession>
<keyword evidence="2" id="KW-1185">Reference proteome</keyword>
<organism evidence="1 2">
    <name type="scientific">Candida boidinii</name>
    <name type="common">Yeast</name>
    <dbReference type="NCBI Taxonomy" id="5477"/>
    <lineage>
        <taxon>Eukaryota</taxon>
        <taxon>Fungi</taxon>
        <taxon>Dikarya</taxon>
        <taxon>Ascomycota</taxon>
        <taxon>Saccharomycotina</taxon>
        <taxon>Pichiomycetes</taxon>
        <taxon>Pichiales</taxon>
        <taxon>Pichiaceae</taxon>
        <taxon>Ogataea</taxon>
        <taxon>Ogataea/Candida clade</taxon>
    </lineage>
</organism>
<name>A0ACB5U438_CANBO</name>
<protein>
    <submittedName>
        <fullName evidence="1">Unnamed protein product</fullName>
    </submittedName>
</protein>
<sequence>MNQLVSKTEYSKIDDISIELLLLQDPTVQENKTLSFKLAKDIIMHMLYCIQSKMPSFKMPISSEIDGTVGKVVELLERRSTILKESDDTHIVLIPTHQCNSIPWESTPILRNKSVTRMPSIQMLTDLLNNNNDLPEGKQIDTSKGYYVINPAGDLKRTEENFKTIFEDMHGWNGIVGDKPTETDIIQGISNSNLYIYAGHGGGEQYIKSKSIKKLENCCPTILLGCSSGALKYEGVFEPYGTVYNYLLGGSPMFEVI</sequence>
<evidence type="ECO:0000313" key="1">
    <source>
        <dbReference type="EMBL" id="GMF01609.1"/>
    </source>
</evidence>
<evidence type="ECO:0000313" key="2">
    <source>
        <dbReference type="Proteomes" id="UP001165101"/>
    </source>
</evidence>
<dbReference type="EMBL" id="BSXV01005024">
    <property type="protein sequence ID" value="GMF01609.1"/>
    <property type="molecule type" value="Genomic_DNA"/>
</dbReference>
<dbReference type="Proteomes" id="UP001165101">
    <property type="component" value="Unassembled WGS sequence"/>
</dbReference>